<dbReference type="AlphaFoldDB" id="A0A9Q1K1N3"/>
<evidence type="ECO:0000256" key="1">
    <source>
        <dbReference type="SAM" id="MobiDB-lite"/>
    </source>
</evidence>
<reference evidence="2" key="1">
    <citation type="submission" date="2022-04" db="EMBL/GenBank/DDBJ databases">
        <title>Carnegiea gigantea Genome sequencing and assembly v2.</title>
        <authorList>
            <person name="Copetti D."/>
            <person name="Sanderson M.J."/>
            <person name="Burquez A."/>
            <person name="Wojciechowski M.F."/>
        </authorList>
    </citation>
    <scope>NUCLEOTIDE SEQUENCE</scope>
    <source>
        <strain evidence="2">SGP5-SGP5p</strain>
        <tissue evidence="2">Aerial part</tissue>
    </source>
</reference>
<protein>
    <submittedName>
        <fullName evidence="2">Uncharacterized protein</fullName>
    </submittedName>
</protein>
<organism evidence="2 3">
    <name type="scientific">Carnegiea gigantea</name>
    <dbReference type="NCBI Taxonomy" id="171969"/>
    <lineage>
        <taxon>Eukaryota</taxon>
        <taxon>Viridiplantae</taxon>
        <taxon>Streptophyta</taxon>
        <taxon>Embryophyta</taxon>
        <taxon>Tracheophyta</taxon>
        <taxon>Spermatophyta</taxon>
        <taxon>Magnoliopsida</taxon>
        <taxon>eudicotyledons</taxon>
        <taxon>Gunneridae</taxon>
        <taxon>Pentapetalae</taxon>
        <taxon>Caryophyllales</taxon>
        <taxon>Cactineae</taxon>
        <taxon>Cactaceae</taxon>
        <taxon>Cactoideae</taxon>
        <taxon>Echinocereeae</taxon>
        <taxon>Carnegiea</taxon>
    </lineage>
</organism>
<gene>
    <name evidence="2" type="ORF">Cgig2_019687</name>
</gene>
<dbReference type="Proteomes" id="UP001153076">
    <property type="component" value="Unassembled WGS sequence"/>
</dbReference>
<dbReference type="OrthoDB" id="1433100at2759"/>
<comment type="caution">
    <text evidence="2">The sequence shown here is derived from an EMBL/GenBank/DDBJ whole genome shotgun (WGS) entry which is preliminary data.</text>
</comment>
<evidence type="ECO:0000313" key="2">
    <source>
        <dbReference type="EMBL" id="KAJ8434762.1"/>
    </source>
</evidence>
<evidence type="ECO:0000313" key="3">
    <source>
        <dbReference type="Proteomes" id="UP001153076"/>
    </source>
</evidence>
<proteinExistence type="predicted"/>
<feature type="region of interest" description="Disordered" evidence="1">
    <location>
        <begin position="1"/>
        <end position="70"/>
    </location>
</feature>
<keyword evidence="3" id="KW-1185">Reference proteome</keyword>
<feature type="compositionally biased region" description="Basic residues" evidence="1">
    <location>
        <begin position="55"/>
        <end position="70"/>
    </location>
</feature>
<feature type="compositionally biased region" description="Basic and acidic residues" evidence="1">
    <location>
        <begin position="41"/>
        <end position="52"/>
    </location>
</feature>
<sequence length="384" mass="42871">MSSGSEYAPSEMGSSTEDTVSMMDESCEAVGGSSSEDNDAEEVHADSDEGSGKGKSQKRRRESIVKGRRWRHKAAGDGFMFGKKGMDLRGTVPVLRRKAFIRTGSLVPFSVYDITLFICLPVTSKVVEFGEDNLSTTKLAMMVRLRMAQYVTEKSDNPKSEKGRQRPVFRNYINVIKKLLEANKEPEKMIPMLRPQEEEILEPTVRAFMKTDGFRDYILDGEIVGWSSIQGVLSYEEHLEQAREKLRAEKGKHELKARLKRCTAPAAPQDTRHQPGDDVEVDVQSRLDSMEGAVTNAGEATVHEINPVKGTNEDATCQTTVDIPRATYDDQSKRMAETAAPVDGCDDVGDAPSVVSRMYSPLLKLKTFAKERMMQRRCHTGKMM</sequence>
<accession>A0A9Q1K1N3</accession>
<dbReference type="EMBL" id="JAKOGI010000454">
    <property type="protein sequence ID" value="KAJ8434762.1"/>
    <property type="molecule type" value="Genomic_DNA"/>
</dbReference>
<name>A0A9Q1K1N3_9CARY</name>